<organism evidence="2 3">
    <name type="scientific">Paenimyroides viscosum</name>
    <dbReference type="NCBI Taxonomy" id="2488729"/>
    <lineage>
        <taxon>Bacteria</taxon>
        <taxon>Pseudomonadati</taxon>
        <taxon>Bacteroidota</taxon>
        <taxon>Flavobacteriia</taxon>
        <taxon>Flavobacteriales</taxon>
        <taxon>Flavobacteriaceae</taxon>
        <taxon>Paenimyroides</taxon>
    </lineage>
</organism>
<accession>A0A3P1B0I5</accession>
<dbReference type="Proteomes" id="UP000268372">
    <property type="component" value="Unassembled WGS sequence"/>
</dbReference>
<evidence type="ECO:0000256" key="1">
    <source>
        <dbReference type="SAM" id="SignalP"/>
    </source>
</evidence>
<evidence type="ECO:0000313" key="2">
    <source>
        <dbReference type="EMBL" id="RRA94836.1"/>
    </source>
</evidence>
<reference evidence="2 3" key="1">
    <citation type="submission" date="2018-11" db="EMBL/GenBank/DDBJ databases">
        <title>Flavobacterium sp. nov., YIM 102796 draft genome.</title>
        <authorList>
            <person name="Li G."/>
            <person name="Jiang Y."/>
        </authorList>
    </citation>
    <scope>NUCLEOTIDE SEQUENCE [LARGE SCALE GENOMIC DNA]</scope>
    <source>
        <strain evidence="2 3">YIM 102796</strain>
    </source>
</reference>
<keyword evidence="1" id="KW-0732">Signal</keyword>
<evidence type="ECO:0008006" key="4">
    <source>
        <dbReference type="Google" id="ProtNLM"/>
    </source>
</evidence>
<name>A0A3P1B0I5_9FLAO</name>
<dbReference type="EMBL" id="RQTJ01000014">
    <property type="protein sequence ID" value="RRA94836.1"/>
    <property type="molecule type" value="Genomic_DNA"/>
</dbReference>
<dbReference type="AlphaFoldDB" id="A0A3P1B0I5"/>
<feature type="chain" id="PRO_5018182762" description="DUF4595 domain-containing protein" evidence="1">
    <location>
        <begin position="22"/>
        <end position="280"/>
    </location>
</feature>
<evidence type="ECO:0000313" key="3">
    <source>
        <dbReference type="Proteomes" id="UP000268372"/>
    </source>
</evidence>
<protein>
    <recommendedName>
        <fullName evidence="4">DUF4595 domain-containing protein</fullName>
    </recommendedName>
</protein>
<proteinExistence type="predicted"/>
<sequence>MKKLLLVAFIACSLMNLQSCANYGDDNVAPSGGGNNGGGNNGGGNNGGGNNGGGNNGGGNNGGGGNTTTANLPVKITTGDDIIEFKYNNDDRFTQITKKRKGSLYEKTDFEYSGDTLKFVKKLGVNESYTVDFNYSKDTVFITRNSSNKKYEEKYIIDNQGSLLEIKSYSTTFNRIFNNDSNGNIIFFNNNGHQANLKHDNKNGIFKNVKLPYWAKAYIAAYYIHSSINYNYSNNVVNVDYVSNAWNDEHFTYSYNKDNFPSQVYHSYSSSVAFQIEYSK</sequence>
<keyword evidence="3" id="KW-1185">Reference proteome</keyword>
<feature type="signal peptide" evidence="1">
    <location>
        <begin position="1"/>
        <end position="21"/>
    </location>
</feature>
<dbReference type="RefSeq" id="WP_124899425.1">
    <property type="nucleotide sequence ID" value="NZ_RQTJ01000014.1"/>
</dbReference>
<comment type="caution">
    <text evidence="2">The sequence shown here is derived from an EMBL/GenBank/DDBJ whole genome shotgun (WGS) entry which is preliminary data.</text>
</comment>
<gene>
    <name evidence="2" type="ORF">EG242_08295</name>
</gene>